<evidence type="ECO:0000256" key="1">
    <source>
        <dbReference type="ARBA" id="ARBA00011975"/>
    </source>
</evidence>
<dbReference type="InterPro" id="IPR001525">
    <property type="entry name" value="C5_MeTfrase"/>
</dbReference>
<evidence type="ECO:0000256" key="4">
    <source>
        <dbReference type="ARBA" id="ARBA00022691"/>
    </source>
</evidence>
<dbReference type="InterPro" id="IPR050390">
    <property type="entry name" value="C5-Methyltransferase"/>
</dbReference>
<dbReference type="EC" id="2.1.1.37" evidence="1"/>
<dbReference type="PANTHER" id="PTHR10629:SF50">
    <property type="entry name" value="DNA (CYTOSINE-5)-METHYLTRANSFERASE CMT3"/>
    <property type="match status" value="1"/>
</dbReference>
<evidence type="ECO:0000313" key="8">
    <source>
        <dbReference type="EMBL" id="KAB7834047.1"/>
    </source>
</evidence>
<dbReference type="GO" id="GO:0044027">
    <property type="term" value="P:negative regulation of gene expression via chromosomal CpG island methylation"/>
    <property type="evidence" value="ECO:0007669"/>
    <property type="project" value="TreeGrafter"/>
</dbReference>
<comment type="caution">
    <text evidence="8">The sequence shown here is derived from an EMBL/GenBank/DDBJ whole genome shotgun (WGS) entry which is preliminary data.</text>
</comment>
<dbReference type="InterPro" id="IPR029063">
    <property type="entry name" value="SAM-dependent_MTases_sf"/>
</dbReference>
<organism evidence="8 9">
    <name type="scientific">Streptomyces mobaraensis</name>
    <name type="common">Streptoverticillium mobaraense</name>
    <dbReference type="NCBI Taxonomy" id="35621"/>
    <lineage>
        <taxon>Bacteria</taxon>
        <taxon>Bacillati</taxon>
        <taxon>Actinomycetota</taxon>
        <taxon>Actinomycetes</taxon>
        <taxon>Kitasatosporales</taxon>
        <taxon>Streptomycetaceae</taxon>
        <taxon>Streptomyces</taxon>
    </lineage>
</organism>
<dbReference type="AlphaFoldDB" id="A0A5N5W093"/>
<evidence type="ECO:0000256" key="2">
    <source>
        <dbReference type="ARBA" id="ARBA00022603"/>
    </source>
</evidence>
<evidence type="ECO:0000256" key="5">
    <source>
        <dbReference type="ARBA" id="ARBA00022747"/>
    </source>
</evidence>
<dbReference type="Pfam" id="PF00145">
    <property type="entry name" value="DNA_methylase"/>
    <property type="match status" value="1"/>
</dbReference>
<dbReference type="PANTHER" id="PTHR10629">
    <property type="entry name" value="CYTOSINE-SPECIFIC METHYLTRANSFERASE"/>
    <property type="match status" value="1"/>
</dbReference>
<dbReference type="RefSeq" id="WP_152265749.1">
    <property type="nucleotide sequence ID" value="NZ_VOKX01000117.1"/>
</dbReference>
<name>A0A5N5W093_STRMB</name>
<gene>
    <name evidence="8" type="ORF">FRZ00_30765</name>
</gene>
<dbReference type="GO" id="GO:0009307">
    <property type="term" value="P:DNA restriction-modification system"/>
    <property type="evidence" value="ECO:0007669"/>
    <property type="project" value="UniProtKB-KW"/>
</dbReference>
<feature type="active site" evidence="6">
    <location>
        <position position="76"/>
    </location>
</feature>
<evidence type="ECO:0000313" key="9">
    <source>
        <dbReference type="Proteomes" id="UP000327000"/>
    </source>
</evidence>
<dbReference type="PRINTS" id="PR00105">
    <property type="entry name" value="C5METTRFRASE"/>
</dbReference>
<dbReference type="SUPFAM" id="SSF53335">
    <property type="entry name" value="S-adenosyl-L-methionine-dependent methyltransferases"/>
    <property type="match status" value="1"/>
</dbReference>
<evidence type="ECO:0000256" key="7">
    <source>
        <dbReference type="SAM" id="MobiDB-lite"/>
    </source>
</evidence>
<keyword evidence="4 6" id="KW-0949">S-adenosyl-L-methionine</keyword>
<evidence type="ECO:0000256" key="3">
    <source>
        <dbReference type="ARBA" id="ARBA00022679"/>
    </source>
</evidence>
<dbReference type="GO" id="GO:0003677">
    <property type="term" value="F:DNA binding"/>
    <property type="evidence" value="ECO:0007669"/>
    <property type="project" value="TreeGrafter"/>
</dbReference>
<keyword evidence="9" id="KW-1185">Reference proteome</keyword>
<accession>A0A5N5W093</accession>
<feature type="compositionally biased region" description="Basic and acidic residues" evidence="7">
    <location>
        <begin position="238"/>
        <end position="272"/>
    </location>
</feature>
<dbReference type="Gene3D" id="3.40.50.150">
    <property type="entry name" value="Vaccinia Virus protein VP39"/>
    <property type="match status" value="1"/>
</dbReference>
<reference evidence="8 9" key="1">
    <citation type="journal article" date="2019" name="Microb. Cell Fact.">
        <title>Exploring novel herbicidin analogues by transcriptional regulator overexpression and MS/MS molecular networking.</title>
        <authorList>
            <person name="Shi Y."/>
            <person name="Gu R."/>
            <person name="Li Y."/>
            <person name="Wang X."/>
            <person name="Ren W."/>
            <person name="Li X."/>
            <person name="Wang L."/>
            <person name="Xie Y."/>
            <person name="Hong B."/>
        </authorList>
    </citation>
    <scope>NUCLEOTIDE SEQUENCE [LARGE SCALE GENOMIC DNA]</scope>
    <source>
        <strain evidence="8 9">US-43</strain>
    </source>
</reference>
<protein>
    <recommendedName>
        <fullName evidence="1">DNA (cytosine-5-)-methyltransferase</fullName>
        <ecNumber evidence="1">2.1.1.37</ecNumber>
    </recommendedName>
</protein>
<dbReference type="OrthoDB" id="9813719at2"/>
<comment type="similarity">
    <text evidence="6">Belongs to the class I-like SAM-binding methyltransferase superfamily. C5-methyltransferase family.</text>
</comment>
<dbReference type="PROSITE" id="PS51679">
    <property type="entry name" value="SAM_MT_C5"/>
    <property type="match status" value="1"/>
</dbReference>
<sequence>MTAGPRIGSLCSGYGGLDIAVCEVLGGSVAWHCEIDPDASAVLAHHWPHIPNLGDLIAVDFGQVEPVDVVATGFPCTDVSLAGRRAGIAPGTRSGVWLHVARAIQALRPRLVVIENVPGLLSTQAHSDMEPCPWCLGDRGGQPALRALGAVLGDLARFGYDATWACVRASEIGAPHIRRRVFVLAVPADPPGTGLPGAGVLRWAAERRHGSVAAHAGGSGRGPGAGLRALASPEFRGRRLGDERCPDAAHAESERRAEGESEPAVRGRDVDPGQHGGAARVDLAPVEWGSFRPAIERWERLTRPAPRPTDDHGRLNPPFVEWLMGLNGGHVTGVPGLSRSARLRILGNGVVPQQAAYALRLLLDRLAGADLAA</sequence>
<evidence type="ECO:0000256" key="6">
    <source>
        <dbReference type="PROSITE-ProRule" id="PRU01016"/>
    </source>
</evidence>
<feature type="region of interest" description="Disordered" evidence="7">
    <location>
        <begin position="238"/>
        <end position="278"/>
    </location>
</feature>
<keyword evidence="5" id="KW-0680">Restriction system</keyword>
<dbReference type="EMBL" id="VOKX01000117">
    <property type="protein sequence ID" value="KAB7834047.1"/>
    <property type="molecule type" value="Genomic_DNA"/>
</dbReference>
<dbReference type="GO" id="GO:0032259">
    <property type="term" value="P:methylation"/>
    <property type="evidence" value="ECO:0007669"/>
    <property type="project" value="UniProtKB-KW"/>
</dbReference>
<keyword evidence="2 6" id="KW-0489">Methyltransferase</keyword>
<keyword evidence="3 6" id="KW-0808">Transferase</keyword>
<dbReference type="GO" id="GO:0003886">
    <property type="term" value="F:DNA (cytosine-5-)-methyltransferase activity"/>
    <property type="evidence" value="ECO:0007669"/>
    <property type="project" value="UniProtKB-EC"/>
</dbReference>
<dbReference type="Proteomes" id="UP000327000">
    <property type="component" value="Unassembled WGS sequence"/>
</dbReference>
<proteinExistence type="inferred from homology"/>